<feature type="compositionally biased region" description="Polar residues" evidence="1">
    <location>
        <begin position="46"/>
        <end position="58"/>
    </location>
</feature>
<name>A0AA43QQX7_9LECA</name>
<feature type="compositionally biased region" description="Low complexity" evidence="1">
    <location>
        <begin position="11"/>
        <end position="24"/>
    </location>
</feature>
<dbReference type="AlphaFoldDB" id="A0AA43QQX7"/>
<dbReference type="EMBL" id="JAPUFD010000009">
    <property type="protein sequence ID" value="MDI1489491.1"/>
    <property type="molecule type" value="Genomic_DNA"/>
</dbReference>
<feature type="compositionally biased region" description="Low complexity" evidence="1">
    <location>
        <begin position="34"/>
        <end position="45"/>
    </location>
</feature>
<reference evidence="2" key="1">
    <citation type="journal article" date="2023" name="Genome Biol. Evol.">
        <title>First Whole Genome Sequence and Flow Cytometry Genome Size Data for the Lichen-Forming Fungus Ramalina farinacea (Ascomycota).</title>
        <authorList>
            <person name="Llewellyn T."/>
            <person name="Mian S."/>
            <person name="Hill R."/>
            <person name="Leitch I.J."/>
            <person name="Gaya E."/>
        </authorList>
    </citation>
    <scope>NUCLEOTIDE SEQUENCE</scope>
    <source>
        <strain evidence="2">LIQ254RAFAR</strain>
    </source>
</reference>
<protein>
    <submittedName>
        <fullName evidence="2">Uncharacterized protein</fullName>
    </submittedName>
</protein>
<dbReference type="Proteomes" id="UP001161017">
    <property type="component" value="Unassembled WGS sequence"/>
</dbReference>
<evidence type="ECO:0000313" key="2">
    <source>
        <dbReference type="EMBL" id="MDI1489491.1"/>
    </source>
</evidence>
<comment type="caution">
    <text evidence="2">The sequence shown here is derived from an EMBL/GenBank/DDBJ whole genome shotgun (WGS) entry which is preliminary data.</text>
</comment>
<gene>
    <name evidence="2" type="ORF">OHK93_008770</name>
</gene>
<accession>A0AA43QQX7</accession>
<evidence type="ECO:0000313" key="3">
    <source>
        <dbReference type="Proteomes" id="UP001161017"/>
    </source>
</evidence>
<keyword evidence="3" id="KW-1185">Reference proteome</keyword>
<proteinExistence type="predicted"/>
<organism evidence="2 3">
    <name type="scientific">Ramalina farinacea</name>
    <dbReference type="NCBI Taxonomy" id="258253"/>
    <lineage>
        <taxon>Eukaryota</taxon>
        <taxon>Fungi</taxon>
        <taxon>Dikarya</taxon>
        <taxon>Ascomycota</taxon>
        <taxon>Pezizomycotina</taxon>
        <taxon>Lecanoromycetes</taxon>
        <taxon>OSLEUM clade</taxon>
        <taxon>Lecanoromycetidae</taxon>
        <taxon>Lecanorales</taxon>
        <taxon>Lecanorineae</taxon>
        <taxon>Ramalinaceae</taxon>
        <taxon>Ramalina</taxon>
    </lineage>
</organism>
<sequence>MGQTPSKRISKTSTLSSSNLLGDSPMVTEPPTPQSSTFPSSVSQSAYTSSPESQQSIELSDIAPTPKSQQIIEVLDITPPAPRRELNRLSDILDPIDILEDAYHPVIDTPSKTPDARTILGVRTLVQSPSGNKLGVNEFIAHPNRPLAMWERRERVKAATMDGLERLNLESRAETRTDYRDKKAEKYIKKVASGKKRRGLVNPIPLLRLE</sequence>
<feature type="region of interest" description="Disordered" evidence="1">
    <location>
        <begin position="1"/>
        <end position="65"/>
    </location>
</feature>
<evidence type="ECO:0000256" key="1">
    <source>
        <dbReference type="SAM" id="MobiDB-lite"/>
    </source>
</evidence>